<keyword evidence="3" id="KW-1133">Transmembrane helix</keyword>
<keyword evidence="2" id="KW-0378">Hydrolase</keyword>
<dbReference type="PANTHER" id="PTHR43248">
    <property type="entry name" value="2-SUCCINYL-6-HYDROXY-2,4-CYCLOHEXADIENE-1-CARBOXYLATE SYNTHASE"/>
    <property type="match status" value="1"/>
</dbReference>
<dbReference type="GO" id="GO:0016787">
    <property type="term" value="F:hydrolase activity"/>
    <property type="evidence" value="ECO:0007669"/>
    <property type="project" value="UniProtKB-KW"/>
</dbReference>
<evidence type="ECO:0000256" key="3">
    <source>
        <dbReference type="SAM" id="Phobius"/>
    </source>
</evidence>
<evidence type="ECO:0000259" key="4">
    <source>
        <dbReference type="Pfam" id="PF00561"/>
    </source>
</evidence>
<feature type="transmembrane region" description="Helical" evidence="3">
    <location>
        <begin position="23"/>
        <end position="45"/>
    </location>
</feature>
<evidence type="ECO:0008006" key="8">
    <source>
        <dbReference type="Google" id="ProtNLM"/>
    </source>
</evidence>
<evidence type="ECO:0000313" key="7">
    <source>
        <dbReference type="Proteomes" id="UP001194746"/>
    </source>
</evidence>
<dbReference type="Pfam" id="PF08386">
    <property type="entry name" value="Abhydrolase_4"/>
    <property type="match status" value="1"/>
</dbReference>
<reference evidence="6" key="2">
    <citation type="submission" date="2020-02" db="EMBL/GenBank/DDBJ databases">
        <authorList>
            <person name="Gilchrist C.L.M."/>
            <person name="Chooi Y.-H."/>
        </authorList>
    </citation>
    <scope>NUCLEOTIDE SEQUENCE</scope>
    <source>
        <strain evidence="6">MST-FP2251</strain>
    </source>
</reference>
<reference evidence="6" key="1">
    <citation type="journal article" date="2019" name="Beilstein J. Org. Chem.">
        <title>Nanangenines: drimane sesquiterpenoids as the dominant metabolite cohort of a novel Australian fungus, Aspergillus nanangensis.</title>
        <authorList>
            <person name="Lacey H.J."/>
            <person name="Gilchrist C.L.M."/>
            <person name="Crombie A."/>
            <person name="Kalaitzis J.A."/>
            <person name="Vuong D."/>
            <person name="Rutledge P.J."/>
            <person name="Turner P."/>
            <person name="Pitt J.I."/>
            <person name="Lacey E."/>
            <person name="Chooi Y.H."/>
            <person name="Piggott A.M."/>
        </authorList>
    </citation>
    <scope>NUCLEOTIDE SEQUENCE</scope>
    <source>
        <strain evidence="6">MST-FP2251</strain>
    </source>
</reference>
<dbReference type="EMBL" id="VCAU01000028">
    <property type="protein sequence ID" value="KAF9890241.1"/>
    <property type="molecule type" value="Genomic_DNA"/>
</dbReference>
<organism evidence="6 7">
    <name type="scientific">Aspergillus nanangensis</name>
    <dbReference type="NCBI Taxonomy" id="2582783"/>
    <lineage>
        <taxon>Eukaryota</taxon>
        <taxon>Fungi</taxon>
        <taxon>Dikarya</taxon>
        <taxon>Ascomycota</taxon>
        <taxon>Pezizomycotina</taxon>
        <taxon>Eurotiomycetes</taxon>
        <taxon>Eurotiomycetidae</taxon>
        <taxon>Eurotiales</taxon>
        <taxon>Aspergillaceae</taxon>
        <taxon>Aspergillus</taxon>
        <taxon>Aspergillus subgen. Circumdati</taxon>
    </lineage>
</organism>
<dbReference type="Pfam" id="PF00561">
    <property type="entry name" value="Abhydrolase_1"/>
    <property type="match status" value="1"/>
</dbReference>
<keyword evidence="7" id="KW-1185">Reference proteome</keyword>
<feature type="domain" description="Peptidase S33 tripeptidyl aminopeptidase-like C-terminal" evidence="5">
    <location>
        <begin position="508"/>
        <end position="612"/>
    </location>
</feature>
<dbReference type="AlphaFoldDB" id="A0AAD4CPF9"/>
<feature type="domain" description="AB hydrolase-1" evidence="4">
    <location>
        <begin position="132"/>
        <end position="337"/>
    </location>
</feature>
<keyword evidence="3" id="KW-0812">Transmembrane</keyword>
<evidence type="ECO:0000313" key="6">
    <source>
        <dbReference type="EMBL" id="KAF9890241.1"/>
    </source>
</evidence>
<dbReference type="Gene3D" id="3.40.50.1820">
    <property type="entry name" value="alpha/beta hydrolase"/>
    <property type="match status" value="1"/>
</dbReference>
<dbReference type="Proteomes" id="UP001194746">
    <property type="component" value="Unassembled WGS sequence"/>
</dbReference>
<dbReference type="InterPro" id="IPR029058">
    <property type="entry name" value="AB_hydrolase_fold"/>
</dbReference>
<sequence length="661" mass="72722">MEKNSGIYRHTYTQTQGPPRRKWVGRVAQSAVFLLLLLVISPWSIPGFSQLNDINNNNNNNNKDEPFQWSSIPPNPVLTYTPCFGIFQCARLSVPLNWNATEHDEEFSSTAALALIKVPARVPITDPRYGGPVLVNPGGPGESGVYQVLTDGEALQTILDSGNLESTFPTEDDGKFYDVVSFDPRGVNNTTPKLDCFSSAFQQQAWQLSMPDYGLLWDSERVIGLEWARAAALGASCSHNAGGGILPYANTAQTVEDMVHIIEQLGEWRAAEAARLLTTTTTNNIIPHHLQYQPGAEKLQYWGFSYGTVIGATFAAMHPDRVSRIVLDGVVDPADHYAGGWYTQLQDADSIISKFCEYCHLAGPDACPLYTGSSASEVEARFTSILQSLKDNPIPVSHTDSPQILTYGDAHLHLLSGMYFPFATVDQFFHLLPALEARNTSAPVLAAMAARKQAALVPTPDTAPYISAMGAVQSISCMDSLDVSTTPEFTREAFTAYLAVLTSQSRWISPSWARNKIACQGYTTRAAWKPPLRFDVQQWANTSHPLLIVGNSHDTVTPLRNARRVASIFPGSVVLQQDSEGHCSHSTPSLCTARAIRRYMQTGQLPREGLVCQPDVRPFVGCIAETKCRFSSEEGKMWEALVTLADPFKLQEAEGLYTYRF</sequence>
<accession>A0AAD4CPF9</accession>
<dbReference type="InterPro" id="IPR000073">
    <property type="entry name" value="AB_hydrolase_1"/>
</dbReference>
<protein>
    <recommendedName>
        <fullName evidence="8">Peptidase S33 tripeptidyl aminopeptidase-like C-terminal domain-containing protein</fullName>
    </recommendedName>
</protein>
<proteinExistence type="inferred from homology"/>
<dbReference type="SUPFAM" id="SSF53474">
    <property type="entry name" value="alpha/beta-Hydrolases"/>
    <property type="match status" value="1"/>
</dbReference>
<dbReference type="InterPro" id="IPR051601">
    <property type="entry name" value="Serine_prot/Carboxylest_S33"/>
</dbReference>
<evidence type="ECO:0000259" key="5">
    <source>
        <dbReference type="Pfam" id="PF08386"/>
    </source>
</evidence>
<evidence type="ECO:0000256" key="1">
    <source>
        <dbReference type="ARBA" id="ARBA00010088"/>
    </source>
</evidence>
<keyword evidence="3" id="KW-0472">Membrane</keyword>
<name>A0AAD4CPF9_ASPNN</name>
<dbReference type="PANTHER" id="PTHR43248:SF25">
    <property type="entry name" value="AB HYDROLASE-1 DOMAIN-CONTAINING PROTEIN-RELATED"/>
    <property type="match status" value="1"/>
</dbReference>
<evidence type="ECO:0000256" key="2">
    <source>
        <dbReference type="ARBA" id="ARBA00022801"/>
    </source>
</evidence>
<dbReference type="InterPro" id="IPR013595">
    <property type="entry name" value="Pept_S33_TAP-like_C"/>
</dbReference>
<gene>
    <name evidence="6" type="ORF">FE257_006153</name>
</gene>
<comment type="similarity">
    <text evidence="1">Belongs to the peptidase S33 family.</text>
</comment>
<comment type="caution">
    <text evidence="6">The sequence shown here is derived from an EMBL/GenBank/DDBJ whole genome shotgun (WGS) entry which is preliminary data.</text>
</comment>